<evidence type="ECO:0000256" key="1">
    <source>
        <dbReference type="ARBA" id="ARBA00000142"/>
    </source>
</evidence>
<dbReference type="PANTHER" id="PTHR23417">
    <property type="entry name" value="3-DEOXY-D-MANNO-OCTULOSONIC-ACID TRANSFERASE/TRNA GUANINE-N 7 - -METHYLTRANSFERASE"/>
    <property type="match status" value="1"/>
</dbReference>
<dbReference type="EC" id="2.1.1.33" evidence="2"/>
<dbReference type="NCBIfam" id="TIGR00091">
    <property type="entry name" value="tRNA (guanosine(46)-N7)-methyltransferase TrmB"/>
    <property type="match status" value="1"/>
</dbReference>
<proteinExistence type="predicted"/>
<dbReference type="InterPro" id="IPR003358">
    <property type="entry name" value="tRNA_(Gua-N-7)_MeTrfase_Trmb"/>
</dbReference>
<evidence type="ECO:0000256" key="7">
    <source>
        <dbReference type="SAM" id="MobiDB-lite"/>
    </source>
</evidence>
<dbReference type="AlphaFoldDB" id="A0A176WFI6"/>
<dbReference type="Gene3D" id="3.40.50.150">
    <property type="entry name" value="Vaccinia Virus protein VP39"/>
    <property type="match status" value="1"/>
</dbReference>
<keyword evidence="9" id="KW-1185">Reference proteome</keyword>
<keyword evidence="5" id="KW-0949">S-adenosyl-L-methionine</keyword>
<keyword evidence="4" id="KW-0808">Transferase</keyword>
<evidence type="ECO:0000313" key="8">
    <source>
        <dbReference type="EMBL" id="OAE31112.1"/>
    </source>
</evidence>
<name>A0A176WFI6_MARPO</name>
<evidence type="ECO:0000256" key="2">
    <source>
        <dbReference type="ARBA" id="ARBA00011977"/>
    </source>
</evidence>
<dbReference type="PANTHER" id="PTHR23417:SF21">
    <property type="entry name" value="TRNA (GUANINE-N(7)-)-METHYLTRANSFERASE"/>
    <property type="match status" value="1"/>
</dbReference>
<evidence type="ECO:0000256" key="5">
    <source>
        <dbReference type="ARBA" id="ARBA00022691"/>
    </source>
</evidence>
<keyword evidence="6" id="KW-0819">tRNA processing</keyword>
<dbReference type="CDD" id="cd02440">
    <property type="entry name" value="AdoMet_MTases"/>
    <property type="match status" value="1"/>
</dbReference>
<comment type="catalytic activity">
    <reaction evidence="1">
        <text>guanosine(46) in tRNA + S-adenosyl-L-methionine = N(7)-methylguanosine(46) in tRNA + S-adenosyl-L-homocysteine</text>
        <dbReference type="Rhea" id="RHEA:42708"/>
        <dbReference type="Rhea" id="RHEA-COMP:10188"/>
        <dbReference type="Rhea" id="RHEA-COMP:10189"/>
        <dbReference type="ChEBI" id="CHEBI:57856"/>
        <dbReference type="ChEBI" id="CHEBI:59789"/>
        <dbReference type="ChEBI" id="CHEBI:74269"/>
        <dbReference type="ChEBI" id="CHEBI:74480"/>
        <dbReference type="EC" id="2.1.1.33"/>
    </reaction>
</comment>
<evidence type="ECO:0000256" key="6">
    <source>
        <dbReference type="ARBA" id="ARBA00022694"/>
    </source>
</evidence>
<dbReference type="GO" id="GO:0043527">
    <property type="term" value="C:tRNA methyltransferase complex"/>
    <property type="evidence" value="ECO:0007669"/>
    <property type="project" value="TreeGrafter"/>
</dbReference>
<protein>
    <recommendedName>
        <fullName evidence="2">tRNA (guanine(46)-N(7))-methyltransferase</fullName>
        <ecNumber evidence="2">2.1.1.33</ecNumber>
    </recommendedName>
</protein>
<keyword evidence="3" id="KW-0489">Methyltransferase</keyword>
<dbReference type="SUPFAM" id="SSF53335">
    <property type="entry name" value="S-adenosyl-L-methionine-dependent methyltransferases"/>
    <property type="match status" value="1"/>
</dbReference>
<sequence>MALVQRAGSFWNARRTCELSSRGLASYVSYNCKATPPRARECSACIHTEPANANTNANVKAPAGGGGGGSKHLISAKQIELTFAELELKPVQEQVGGCRIRQHVNPLKASLMAPVKTPNWDEVFTDCSRPLTVDIGCGSGRFVMVLAKRNSAENFLGIDVRERLVDRAKQWAEELDLTNIHFVTTNATVHLDTLLASYPGPLAYVTILCPDPHFKQRHHKRRVVQKQLVDTIIRHLAPKGKLFIQSDVKEVAIDMRKQFDEHLGLTLVRSSSAPCDSEGWVVDNPLGLPSEREDVLRPMSSGINDVPQHYFVQHSEESSRSCDLSPRRSQVAKD</sequence>
<dbReference type="Proteomes" id="UP000077202">
    <property type="component" value="Unassembled WGS sequence"/>
</dbReference>
<organism evidence="8 9">
    <name type="scientific">Marchantia polymorpha subsp. ruderalis</name>
    <dbReference type="NCBI Taxonomy" id="1480154"/>
    <lineage>
        <taxon>Eukaryota</taxon>
        <taxon>Viridiplantae</taxon>
        <taxon>Streptophyta</taxon>
        <taxon>Embryophyta</taxon>
        <taxon>Marchantiophyta</taxon>
        <taxon>Marchantiopsida</taxon>
        <taxon>Marchantiidae</taxon>
        <taxon>Marchantiales</taxon>
        <taxon>Marchantiaceae</taxon>
        <taxon>Marchantia</taxon>
    </lineage>
</organism>
<evidence type="ECO:0000313" key="9">
    <source>
        <dbReference type="Proteomes" id="UP000077202"/>
    </source>
</evidence>
<dbReference type="EMBL" id="LVLJ01001171">
    <property type="protein sequence ID" value="OAE31112.1"/>
    <property type="molecule type" value="Genomic_DNA"/>
</dbReference>
<dbReference type="InterPro" id="IPR029063">
    <property type="entry name" value="SAM-dependent_MTases_sf"/>
</dbReference>
<dbReference type="GO" id="GO:0008176">
    <property type="term" value="F:tRNA (guanine(46)-N7)-methyltransferase activity"/>
    <property type="evidence" value="ECO:0007669"/>
    <property type="project" value="UniProtKB-EC"/>
</dbReference>
<dbReference type="PROSITE" id="PS51625">
    <property type="entry name" value="SAM_MT_TRMB"/>
    <property type="match status" value="1"/>
</dbReference>
<reference evidence="8" key="1">
    <citation type="submission" date="2016-03" db="EMBL/GenBank/DDBJ databases">
        <title>Mechanisms controlling the formation of the plant cell surface in tip-growing cells are functionally conserved among land plants.</title>
        <authorList>
            <person name="Honkanen S."/>
            <person name="Jones V.A."/>
            <person name="Morieri G."/>
            <person name="Champion C."/>
            <person name="Hetherington A.J."/>
            <person name="Kelly S."/>
            <person name="Saint-Marcoux D."/>
            <person name="Proust H."/>
            <person name="Prescott H."/>
            <person name="Dolan L."/>
        </authorList>
    </citation>
    <scope>NUCLEOTIDE SEQUENCE [LARGE SCALE GENOMIC DNA]</scope>
    <source>
        <tissue evidence="8">Whole gametophyte</tissue>
    </source>
</reference>
<dbReference type="Pfam" id="PF02390">
    <property type="entry name" value="Methyltransf_4"/>
    <property type="match status" value="1"/>
</dbReference>
<evidence type="ECO:0000256" key="4">
    <source>
        <dbReference type="ARBA" id="ARBA00022679"/>
    </source>
</evidence>
<accession>A0A176WFI6</accession>
<feature type="region of interest" description="Disordered" evidence="7">
    <location>
        <begin position="315"/>
        <end position="334"/>
    </location>
</feature>
<comment type="caution">
    <text evidence="8">The sequence shown here is derived from an EMBL/GenBank/DDBJ whole genome shotgun (WGS) entry which is preliminary data.</text>
</comment>
<evidence type="ECO:0000256" key="3">
    <source>
        <dbReference type="ARBA" id="ARBA00022603"/>
    </source>
</evidence>
<gene>
    <name evidence="8" type="ORF">AXG93_150s1010</name>
</gene>